<evidence type="ECO:0000313" key="3">
    <source>
        <dbReference type="Proteomes" id="UP001189429"/>
    </source>
</evidence>
<feature type="compositionally biased region" description="Basic and acidic residues" evidence="1">
    <location>
        <begin position="485"/>
        <end position="498"/>
    </location>
</feature>
<proteinExistence type="predicted"/>
<dbReference type="InterPro" id="IPR021861">
    <property type="entry name" value="THO_THOC1"/>
</dbReference>
<protein>
    <recommendedName>
        <fullName evidence="4">THO complex subunit 1</fullName>
    </recommendedName>
</protein>
<feature type="region of interest" description="Disordered" evidence="1">
    <location>
        <begin position="483"/>
        <end position="506"/>
    </location>
</feature>
<gene>
    <name evidence="2" type="ORF">PCOR1329_LOCUS28263</name>
</gene>
<dbReference type="PANTHER" id="PTHR13265:SF0">
    <property type="entry name" value="HPR1"/>
    <property type="match status" value="1"/>
</dbReference>
<accession>A0ABN9SCA1</accession>
<dbReference type="Proteomes" id="UP001189429">
    <property type="component" value="Unassembled WGS sequence"/>
</dbReference>
<dbReference type="Pfam" id="PF11957">
    <property type="entry name" value="efThoc1"/>
    <property type="match status" value="2"/>
</dbReference>
<evidence type="ECO:0000313" key="2">
    <source>
        <dbReference type="EMBL" id="CAK0829258.1"/>
    </source>
</evidence>
<keyword evidence="3" id="KW-1185">Reference proteome</keyword>
<reference evidence="2" key="1">
    <citation type="submission" date="2023-10" db="EMBL/GenBank/DDBJ databases">
        <authorList>
            <person name="Chen Y."/>
            <person name="Shah S."/>
            <person name="Dougan E. K."/>
            <person name="Thang M."/>
            <person name="Chan C."/>
        </authorList>
    </citation>
    <scope>NUCLEOTIDE SEQUENCE [LARGE SCALE GENOMIC DNA]</scope>
</reference>
<name>A0ABN9SCA1_9DINO</name>
<dbReference type="EMBL" id="CAUYUJ010010392">
    <property type="protein sequence ID" value="CAK0829258.1"/>
    <property type="molecule type" value="Genomic_DNA"/>
</dbReference>
<organism evidence="2 3">
    <name type="scientific">Prorocentrum cordatum</name>
    <dbReference type="NCBI Taxonomy" id="2364126"/>
    <lineage>
        <taxon>Eukaryota</taxon>
        <taxon>Sar</taxon>
        <taxon>Alveolata</taxon>
        <taxon>Dinophyceae</taxon>
        <taxon>Prorocentrales</taxon>
        <taxon>Prorocentraceae</taxon>
        <taxon>Prorocentrum</taxon>
    </lineage>
</organism>
<dbReference type="PANTHER" id="PTHR13265">
    <property type="entry name" value="THO COMPLEX SUBUNIT 1"/>
    <property type="match status" value="1"/>
</dbReference>
<feature type="compositionally biased region" description="Low complexity" evidence="1">
    <location>
        <begin position="620"/>
        <end position="680"/>
    </location>
</feature>
<evidence type="ECO:0000256" key="1">
    <source>
        <dbReference type="SAM" id="MobiDB-lite"/>
    </source>
</evidence>
<comment type="caution">
    <text evidence="2">The sequence shown here is derived from an EMBL/GenBank/DDBJ whole genome shotgun (WGS) entry which is preliminary data.</text>
</comment>
<sequence length="710" mass="76983">MYSAIFARLEAEDKAREAEVVRLLDACAALVVDLFERAARSGAPQPETDRCKVWWQMLMSVSEDASKLIPSRHLEGLVSDWERSLPRLRAAFLAMADQRLKEFDAKQLAGDAGLEDGDGKNAKERAAKETKRIEDRKKLIGFLGVSPNGILCLSLTSLLKQLSSRLCSSLHAPLRARIVLLLEQILAMDHKAIANNQKLRSQEWTKAEDLDAEVDAGFPESPPVVEQAAEAAAPPAEAGAAAAAAPAADAHAPAADAAAAAAAGAAPAAALSLGSDPAVTFELYRSFWSLQEALHFPEKIFDRPEGWRVFHKKLSEVLALFLEHPVRDHAHQPWTPPEPAPLRHAPRGRALPVQLDDPGFREQFLIQAMIAFHALDVDASSYRKDTMSRQRVETQREFRALRRTCEKVLEQTREGFPALLRHLLEREGHWVAWKAFGCREFKHESLEMLHAKIEPADCLPEKPASLKAPKIQMPPHVRSMLGTLKDPKWDLPKEHQPVEEGEEDTADDIRQNMLRKLCDTYLDRLLEEDDPKNEVEEEYKAKKNKVFMWQARRLFAQKHLRAYSARDASTTKSDFMDYVRAVKGIRAVATVADAAATEAPPAEGAIAGTIPEAPAIADAAPADAVPTDAAAAPADAAPASAAPADATKEPAGGAGAAVAEAPSAASAADTPTDAAPAAAVEIDGETRTAGKRSADTAGAVAEPEAKKAKT</sequence>
<feature type="region of interest" description="Disordered" evidence="1">
    <location>
        <begin position="620"/>
        <end position="710"/>
    </location>
</feature>
<evidence type="ECO:0008006" key="4">
    <source>
        <dbReference type="Google" id="ProtNLM"/>
    </source>
</evidence>
<feature type="compositionally biased region" description="Basic and acidic residues" evidence="1">
    <location>
        <begin position="684"/>
        <end position="694"/>
    </location>
</feature>